<evidence type="ECO:0000256" key="5">
    <source>
        <dbReference type="ARBA" id="ARBA00023163"/>
    </source>
</evidence>
<protein>
    <submittedName>
        <fullName evidence="8">Uncharacterized protein</fullName>
    </submittedName>
</protein>
<name>A0A7R8ZWU6_9CRUS</name>
<evidence type="ECO:0000256" key="3">
    <source>
        <dbReference type="ARBA" id="ARBA00023015"/>
    </source>
</evidence>
<evidence type="ECO:0000313" key="8">
    <source>
        <dbReference type="EMBL" id="CAD7239442.1"/>
    </source>
</evidence>
<dbReference type="Pfam" id="PF01709">
    <property type="entry name" value="Transcrip_reg"/>
    <property type="match status" value="1"/>
</dbReference>
<reference evidence="8" key="1">
    <citation type="submission" date="2020-11" db="EMBL/GenBank/DDBJ databases">
        <authorList>
            <person name="Tran Van P."/>
        </authorList>
    </citation>
    <scope>NUCLEOTIDE SEQUENCE</scope>
</reference>
<dbReference type="Gene3D" id="1.10.10.200">
    <property type="match status" value="1"/>
</dbReference>
<comment type="similarity">
    <text evidence="1">Belongs to the TACO1 family.</text>
</comment>
<dbReference type="PANTHER" id="PTHR12532">
    <property type="entry name" value="TRANSLATIONAL ACTIVATOR OF CYTOCHROME C OXIDASE 1"/>
    <property type="match status" value="1"/>
</dbReference>
<dbReference type="PANTHER" id="PTHR12532:SF0">
    <property type="entry name" value="TRANSLATIONAL ACTIVATOR OF CYTOCHROME C OXIDASE 1"/>
    <property type="match status" value="1"/>
</dbReference>
<dbReference type="InterPro" id="IPR049083">
    <property type="entry name" value="TACO1_YebC_N"/>
</dbReference>
<feature type="domain" description="TACO1/YebC-like second and third" evidence="6">
    <location>
        <begin position="62"/>
        <end position="91"/>
    </location>
</feature>
<dbReference type="InterPro" id="IPR029072">
    <property type="entry name" value="YebC-like"/>
</dbReference>
<dbReference type="InterPro" id="IPR017856">
    <property type="entry name" value="Integrase-like_N"/>
</dbReference>
<dbReference type="Pfam" id="PF20772">
    <property type="entry name" value="TACO1_YebC_N"/>
    <property type="match status" value="1"/>
</dbReference>
<dbReference type="FunFam" id="1.10.10.200:FF:000004">
    <property type="entry name" value="Probable transcriptional regulatory protein BSBG_02618"/>
    <property type="match status" value="1"/>
</dbReference>
<dbReference type="SUPFAM" id="SSF75625">
    <property type="entry name" value="YebC-like"/>
    <property type="match status" value="1"/>
</dbReference>
<dbReference type="GO" id="GO:0005737">
    <property type="term" value="C:cytoplasm"/>
    <property type="evidence" value="ECO:0007669"/>
    <property type="project" value="UniProtKB-ARBA"/>
</dbReference>
<feature type="domain" description="TACO1/YebC-like N-terminal" evidence="7">
    <location>
        <begin position="2"/>
        <end position="55"/>
    </location>
</feature>
<evidence type="ECO:0000256" key="4">
    <source>
        <dbReference type="ARBA" id="ARBA00023125"/>
    </source>
</evidence>
<keyword evidence="3" id="KW-0805">Transcription regulation</keyword>
<dbReference type="AlphaFoldDB" id="A0A7R8ZWU6"/>
<proteinExistence type="inferred from homology"/>
<evidence type="ECO:0000259" key="7">
    <source>
        <dbReference type="Pfam" id="PF20772"/>
    </source>
</evidence>
<keyword evidence="2" id="KW-0963">Cytoplasm</keyword>
<dbReference type="EMBL" id="OB726157">
    <property type="protein sequence ID" value="CAD7239442.1"/>
    <property type="molecule type" value="Genomic_DNA"/>
</dbReference>
<evidence type="ECO:0000256" key="2">
    <source>
        <dbReference type="ARBA" id="ARBA00022490"/>
    </source>
</evidence>
<gene>
    <name evidence="8" type="ORF">CTOB1V02_LOCUS17257</name>
</gene>
<dbReference type="InterPro" id="IPR026564">
    <property type="entry name" value="Transcrip_reg_TACO1-like_dom3"/>
</dbReference>
<feature type="non-terminal residue" evidence="8">
    <location>
        <position position="91"/>
    </location>
</feature>
<keyword evidence="5" id="KW-0804">Transcription</keyword>
<dbReference type="Gene3D" id="3.30.70.980">
    <property type="match status" value="1"/>
</dbReference>
<dbReference type="GO" id="GO:0003677">
    <property type="term" value="F:DNA binding"/>
    <property type="evidence" value="ECO:0007669"/>
    <property type="project" value="UniProtKB-KW"/>
</dbReference>
<dbReference type="InterPro" id="IPR002876">
    <property type="entry name" value="Transcrip_reg_TACO1-like"/>
</dbReference>
<evidence type="ECO:0000256" key="1">
    <source>
        <dbReference type="ARBA" id="ARBA00008724"/>
    </source>
</evidence>
<accession>A0A7R8ZWU6</accession>
<dbReference type="OrthoDB" id="2017544at2759"/>
<sequence length="91" mass="9916">MAKEFSRISKEITMAVKDGGDNPETNLRLKRAIQNAKGANMPKDNVERAIKKATGADAENWEEISYEGYGPGGIAIFVECTTNNPTRTVAN</sequence>
<evidence type="ECO:0000259" key="6">
    <source>
        <dbReference type="Pfam" id="PF01709"/>
    </source>
</evidence>
<dbReference type="InterPro" id="IPR048300">
    <property type="entry name" value="TACO1_YebC-like_2nd/3rd_dom"/>
</dbReference>
<keyword evidence="4" id="KW-0238">DNA-binding</keyword>
<organism evidence="8">
    <name type="scientific">Cyprideis torosa</name>
    <dbReference type="NCBI Taxonomy" id="163714"/>
    <lineage>
        <taxon>Eukaryota</taxon>
        <taxon>Metazoa</taxon>
        <taxon>Ecdysozoa</taxon>
        <taxon>Arthropoda</taxon>
        <taxon>Crustacea</taxon>
        <taxon>Oligostraca</taxon>
        <taxon>Ostracoda</taxon>
        <taxon>Podocopa</taxon>
        <taxon>Podocopida</taxon>
        <taxon>Cytherocopina</taxon>
        <taxon>Cytheroidea</taxon>
        <taxon>Cytherideidae</taxon>
        <taxon>Cyprideis</taxon>
    </lineage>
</organism>